<dbReference type="InterPro" id="IPR050951">
    <property type="entry name" value="Retrovirus_Pol_polyprotein"/>
</dbReference>
<evidence type="ECO:0000259" key="10">
    <source>
        <dbReference type="PROSITE" id="PS50158"/>
    </source>
</evidence>
<accession>A0A6S7LC18</accession>
<dbReference type="InterPro" id="IPR021109">
    <property type="entry name" value="Peptidase_aspartic_dom_sf"/>
</dbReference>
<feature type="non-terminal residue" evidence="12">
    <location>
        <position position="1"/>
    </location>
</feature>
<dbReference type="CDD" id="cd01647">
    <property type="entry name" value="RT_LTR"/>
    <property type="match status" value="1"/>
</dbReference>
<keyword evidence="2" id="KW-0808">Transferase</keyword>
<dbReference type="CDD" id="cd09274">
    <property type="entry name" value="RNase_HI_RT_Ty3"/>
    <property type="match status" value="1"/>
</dbReference>
<evidence type="ECO:0000256" key="4">
    <source>
        <dbReference type="ARBA" id="ARBA00022722"/>
    </source>
</evidence>
<dbReference type="InterPro" id="IPR043128">
    <property type="entry name" value="Rev_trsase/Diguanyl_cyclase"/>
</dbReference>
<evidence type="ECO:0000313" key="12">
    <source>
        <dbReference type="EMBL" id="CAB4030059.1"/>
    </source>
</evidence>
<keyword evidence="5" id="KW-0255">Endonuclease</keyword>
<dbReference type="PANTHER" id="PTHR37984:SF11">
    <property type="entry name" value="INTEGRASE CATALYTIC DOMAIN-CONTAINING PROTEIN"/>
    <property type="match status" value="1"/>
</dbReference>
<evidence type="ECO:0000256" key="9">
    <source>
        <dbReference type="SAM" id="MobiDB-lite"/>
    </source>
</evidence>
<evidence type="ECO:0000256" key="3">
    <source>
        <dbReference type="ARBA" id="ARBA00022695"/>
    </source>
</evidence>
<evidence type="ECO:0000256" key="6">
    <source>
        <dbReference type="ARBA" id="ARBA00022801"/>
    </source>
</evidence>
<protein>
    <recommendedName>
        <fullName evidence="1">RNA-directed DNA polymerase</fullName>
        <ecNumber evidence="1">2.7.7.49</ecNumber>
    </recommendedName>
</protein>
<dbReference type="PROSITE" id="PS50158">
    <property type="entry name" value="ZF_CCHC"/>
    <property type="match status" value="1"/>
</dbReference>
<name>A0A6S7LC18_PARCT</name>
<dbReference type="GO" id="GO:0003676">
    <property type="term" value="F:nucleic acid binding"/>
    <property type="evidence" value="ECO:0007669"/>
    <property type="project" value="InterPro"/>
</dbReference>
<evidence type="ECO:0000256" key="8">
    <source>
        <dbReference type="PROSITE-ProRule" id="PRU00047"/>
    </source>
</evidence>
<organism evidence="12 13">
    <name type="scientific">Paramuricea clavata</name>
    <name type="common">Red gorgonian</name>
    <name type="synonym">Violescent sea-whip</name>
    <dbReference type="NCBI Taxonomy" id="317549"/>
    <lineage>
        <taxon>Eukaryota</taxon>
        <taxon>Metazoa</taxon>
        <taxon>Cnidaria</taxon>
        <taxon>Anthozoa</taxon>
        <taxon>Octocorallia</taxon>
        <taxon>Malacalcyonacea</taxon>
        <taxon>Plexauridae</taxon>
        <taxon>Paramuricea</taxon>
    </lineage>
</organism>
<dbReference type="PROSITE" id="PS50878">
    <property type="entry name" value="RT_POL"/>
    <property type="match status" value="1"/>
</dbReference>
<dbReference type="SUPFAM" id="SSF56672">
    <property type="entry name" value="DNA/RNA polymerases"/>
    <property type="match status" value="1"/>
</dbReference>
<feature type="domain" description="Reverse transcriptase" evidence="11">
    <location>
        <begin position="419"/>
        <end position="596"/>
    </location>
</feature>
<dbReference type="Gene3D" id="2.40.70.10">
    <property type="entry name" value="Acid Proteases"/>
    <property type="match status" value="1"/>
</dbReference>
<keyword evidence="6" id="KW-0378">Hydrolase</keyword>
<feature type="domain" description="CCHC-type" evidence="10">
    <location>
        <begin position="221"/>
        <end position="236"/>
    </location>
</feature>
<dbReference type="GO" id="GO:0003964">
    <property type="term" value="F:RNA-directed DNA polymerase activity"/>
    <property type="evidence" value="ECO:0007669"/>
    <property type="project" value="UniProtKB-KW"/>
</dbReference>
<keyword evidence="13" id="KW-1185">Reference proteome</keyword>
<evidence type="ECO:0000256" key="1">
    <source>
        <dbReference type="ARBA" id="ARBA00012493"/>
    </source>
</evidence>
<keyword evidence="3" id="KW-0548">Nucleotidyltransferase</keyword>
<feature type="compositionally biased region" description="Basic and acidic residues" evidence="9">
    <location>
        <begin position="147"/>
        <end position="158"/>
    </location>
</feature>
<dbReference type="Pfam" id="PF17917">
    <property type="entry name" value="RT_RNaseH"/>
    <property type="match status" value="1"/>
</dbReference>
<evidence type="ECO:0000313" key="13">
    <source>
        <dbReference type="Proteomes" id="UP001152795"/>
    </source>
</evidence>
<comment type="caution">
    <text evidence="12">The sequence shown here is derived from an EMBL/GenBank/DDBJ whole genome shotgun (WGS) entry which is preliminary data.</text>
</comment>
<dbReference type="EC" id="2.7.7.49" evidence="1"/>
<dbReference type="FunFam" id="3.10.10.10:FF:000003">
    <property type="entry name" value="Retrovirus-related Pol polyprotein from transposon 297-like Protein"/>
    <property type="match status" value="1"/>
</dbReference>
<dbReference type="Pfam" id="PF00078">
    <property type="entry name" value="RVT_1"/>
    <property type="match status" value="1"/>
</dbReference>
<proteinExistence type="predicted"/>
<gene>
    <name evidence="12" type="ORF">PACLA_8A065851</name>
</gene>
<dbReference type="PANTHER" id="PTHR37984">
    <property type="entry name" value="PROTEIN CBG26694"/>
    <property type="match status" value="1"/>
</dbReference>
<dbReference type="InterPro" id="IPR043502">
    <property type="entry name" value="DNA/RNA_pol_sf"/>
</dbReference>
<dbReference type="Gene3D" id="3.10.10.10">
    <property type="entry name" value="HIV Type 1 Reverse Transcriptase, subunit A, domain 1"/>
    <property type="match status" value="1"/>
</dbReference>
<keyword evidence="7" id="KW-0695">RNA-directed DNA polymerase</keyword>
<evidence type="ECO:0000256" key="5">
    <source>
        <dbReference type="ARBA" id="ARBA00022759"/>
    </source>
</evidence>
<dbReference type="Gene3D" id="3.30.70.270">
    <property type="match status" value="2"/>
</dbReference>
<dbReference type="Gene3D" id="4.10.60.10">
    <property type="entry name" value="Zinc finger, CCHC-type"/>
    <property type="match status" value="1"/>
</dbReference>
<keyword evidence="8" id="KW-0863">Zinc-finger</keyword>
<keyword evidence="8" id="KW-0479">Metal-binding</keyword>
<keyword evidence="8" id="KW-0862">Zinc</keyword>
<dbReference type="Proteomes" id="UP001152795">
    <property type="component" value="Unassembled WGS sequence"/>
</dbReference>
<evidence type="ECO:0000256" key="2">
    <source>
        <dbReference type="ARBA" id="ARBA00022679"/>
    </source>
</evidence>
<evidence type="ECO:0000256" key="7">
    <source>
        <dbReference type="ARBA" id="ARBA00022918"/>
    </source>
</evidence>
<keyword evidence="4" id="KW-0540">Nuclease</keyword>
<dbReference type="InterPro" id="IPR000477">
    <property type="entry name" value="RT_dom"/>
</dbReference>
<dbReference type="OrthoDB" id="5968803at2759"/>
<dbReference type="EMBL" id="CACRXK020016598">
    <property type="protein sequence ID" value="CAB4030059.1"/>
    <property type="molecule type" value="Genomic_DNA"/>
</dbReference>
<dbReference type="InterPro" id="IPR041373">
    <property type="entry name" value="RT_RNaseH"/>
</dbReference>
<reference evidence="12" key="1">
    <citation type="submission" date="2020-04" db="EMBL/GenBank/DDBJ databases">
        <authorList>
            <person name="Alioto T."/>
            <person name="Alioto T."/>
            <person name="Gomez Garrido J."/>
        </authorList>
    </citation>
    <scope>NUCLEOTIDE SEQUENCE</scope>
    <source>
        <strain evidence="12">A484AB</strain>
    </source>
</reference>
<dbReference type="InterPro" id="IPR001878">
    <property type="entry name" value="Znf_CCHC"/>
</dbReference>
<sequence>MATPNLSLPNFPPFDVHVDGNVGPRWKKWLTRQDYKEAVDALNAYFLPQVNSTFEEYNFRQAKQQHGENIDAYNTRLRQLAQTCDFTDVDKEVKSQIIIGCLSQRLRRQALRDNPTLKDLLAAGRAQERSEAQAEAVEKGVSPVNSIKHEQSQRDTRKYQQSKSRYFGNAGNQQTLPRNRQFPTRNRQIPPGNQQIPTQQCRNCGGIFPHNGDCPAKGKECRACGKSGHFAKVCRSKPKRREIHQVSETPSEEPQYLFTLQNNHQHNTSPLCEVYIANEAVQTIIDSGASVNVIDESTYEKIRKRSKNAVLTTPRSKIFTYGSNMELPLLGMTTPLVYTLHCNLLRYQRTKWKPFELQHCPKLRDPKNNYLFDGIGKIKDKKVKLHIDPEIQPKQQSHRRIPFHIRKDVEKELQRLEDLDVIEGVEGPTPWVSPIVVVPKKTGEIRLCVDMREANKAVKREKHLIPTLDELITDLNDATVFSTLDLTSGYHQLELEPESRHITTFSTHVGLRRYKRLMFGINAASEIFQNSIAELLTHLPGCKNISDDIIVYGRDVREHDENLNRVSTRLREHNARLNRDKCAFRKSEVIFYGHSFSAEGIKAAPQKINAIKTMQPPENPSEVKSLLGMAQYVSRFIPNYATITAPLRALTHQNSVWKWEIEEETAFRKLQNELTSDRVMAYFDPTKSTKVLVDASPTGLGAILMQDGKVISYGSRALTDVESRYSQTEREMLAVVWATEHYHLYLYGAKFTLITDHKPLLGIFKSHRPTSPRIDRWKLRLMPYHHEIIYRPGKDDANPADFISRHPDKTTPFPDNIAENYVNYLCNNVTPKAMTMSE</sequence>
<dbReference type="GO" id="GO:0008270">
    <property type="term" value="F:zinc ion binding"/>
    <property type="evidence" value="ECO:0007669"/>
    <property type="project" value="UniProtKB-KW"/>
</dbReference>
<evidence type="ECO:0000259" key="11">
    <source>
        <dbReference type="PROSITE" id="PS50878"/>
    </source>
</evidence>
<dbReference type="GO" id="GO:0016787">
    <property type="term" value="F:hydrolase activity"/>
    <property type="evidence" value="ECO:0007669"/>
    <property type="project" value="UniProtKB-KW"/>
</dbReference>
<feature type="region of interest" description="Disordered" evidence="9">
    <location>
        <begin position="135"/>
        <end position="162"/>
    </location>
</feature>
<dbReference type="AlphaFoldDB" id="A0A6S7LC18"/>
<dbReference type="GO" id="GO:0004519">
    <property type="term" value="F:endonuclease activity"/>
    <property type="evidence" value="ECO:0007669"/>
    <property type="project" value="UniProtKB-KW"/>
</dbReference>
<dbReference type="SMART" id="SM00343">
    <property type="entry name" value="ZnF_C2HC"/>
    <property type="match status" value="1"/>
</dbReference>
<dbReference type="FunFam" id="3.30.70.270:FF:000026">
    <property type="entry name" value="Transposon Ty3-G Gag-Pol polyprotein"/>
    <property type="match status" value="1"/>
</dbReference>